<dbReference type="GO" id="GO:0051604">
    <property type="term" value="P:protein maturation"/>
    <property type="evidence" value="ECO:0007669"/>
    <property type="project" value="UniProtKB-UniRule"/>
</dbReference>
<dbReference type="PANTHER" id="PTHR36566">
    <property type="entry name" value="NICKEL INSERTION PROTEIN-RELATED"/>
    <property type="match status" value="1"/>
</dbReference>
<dbReference type="GO" id="GO:0016829">
    <property type="term" value="F:lyase activity"/>
    <property type="evidence" value="ECO:0007669"/>
    <property type="project" value="UniProtKB-UniRule"/>
</dbReference>
<reference evidence="4 5" key="1">
    <citation type="submission" date="2010-03" db="EMBL/GenBank/DDBJ databases">
        <title>The genome sequence of Coprococcus catus GD/7.</title>
        <authorList>
            <consortium name="metaHIT consortium -- http://www.metahit.eu/"/>
            <person name="Pajon A."/>
            <person name="Turner K."/>
            <person name="Parkhill J."/>
            <person name="Duncan S."/>
            <person name="Flint H."/>
        </authorList>
    </citation>
    <scope>NUCLEOTIDE SEQUENCE [LARGE SCALE GENOMIC DNA]</scope>
    <source>
        <strain evidence="4 5">GD/7</strain>
    </source>
</reference>
<dbReference type="Gene3D" id="3.30.70.1380">
    <property type="entry name" value="Transcriptional regulatory protein pf0864 domain like"/>
    <property type="match status" value="1"/>
</dbReference>
<keyword evidence="2" id="KW-0456">Lyase</keyword>
<dbReference type="PANTHER" id="PTHR36566:SF1">
    <property type="entry name" value="PYRIDINIUM-3,5-BISTHIOCARBOXYLIC ACID MONONUCLEOTIDE NICKEL INSERTION PROTEIN"/>
    <property type="match status" value="1"/>
</dbReference>
<dbReference type="Proteomes" id="UP000008798">
    <property type="component" value="Chromosome"/>
</dbReference>
<dbReference type="AlphaFoldDB" id="D4J5I7"/>
<feature type="compositionally biased region" description="Basic and acidic residues" evidence="3">
    <location>
        <begin position="73"/>
        <end position="130"/>
    </location>
</feature>
<keyword evidence="1 2" id="KW-0533">Nickel</keyword>
<dbReference type="KEGG" id="cct:CC1_07270"/>
<dbReference type="EMBL" id="FP929038">
    <property type="protein sequence ID" value="CBK79608.1"/>
    <property type="molecule type" value="Genomic_DNA"/>
</dbReference>
<comment type="function">
    <text evidence="2">Involved in the biosynthesis of a nickel-pincer cofactor ((SCS)Ni(II) pincer complex). Binds Ni(2+), and functions in nickel delivery to pyridinium-3,5-bisthiocarboxylic acid mononucleotide (P2TMN), to form the mature cofactor. Is thus probably required for the activation of nickel-pincer cofactor-dependent enzymes.</text>
</comment>
<evidence type="ECO:0000313" key="5">
    <source>
        <dbReference type="Proteomes" id="UP000008798"/>
    </source>
</evidence>
<dbReference type="HOGENOM" id="CLU_028523_2_1_9"/>
<name>D4J5I7_9FIRM</name>
<evidence type="ECO:0000256" key="1">
    <source>
        <dbReference type="ARBA" id="ARBA00022596"/>
    </source>
</evidence>
<dbReference type="GO" id="GO:0016151">
    <property type="term" value="F:nickel cation binding"/>
    <property type="evidence" value="ECO:0007669"/>
    <property type="project" value="UniProtKB-UniRule"/>
</dbReference>
<dbReference type="Pfam" id="PF01969">
    <property type="entry name" value="Ni_insertion"/>
    <property type="match status" value="1"/>
</dbReference>
<organism evidence="4 5">
    <name type="scientific">Coprococcus catus GD/7</name>
    <dbReference type="NCBI Taxonomy" id="717962"/>
    <lineage>
        <taxon>Bacteria</taxon>
        <taxon>Bacillati</taxon>
        <taxon>Bacillota</taxon>
        <taxon>Clostridia</taxon>
        <taxon>Lachnospirales</taxon>
        <taxon>Lachnospiraceae</taxon>
        <taxon>Coprococcus</taxon>
    </lineage>
</organism>
<accession>D4J5I7</accession>
<proteinExistence type="inferred from homology"/>
<feature type="compositionally biased region" description="Basic residues" evidence="3">
    <location>
        <begin position="131"/>
        <end position="156"/>
    </location>
</feature>
<dbReference type="InterPro" id="IPR002822">
    <property type="entry name" value="Ni_insertion"/>
</dbReference>
<evidence type="ECO:0000256" key="3">
    <source>
        <dbReference type="SAM" id="MobiDB-lite"/>
    </source>
</evidence>
<gene>
    <name evidence="2" type="primary">larC</name>
    <name evidence="4" type="ORF">CC1_07270</name>
</gene>
<protein>
    <recommendedName>
        <fullName evidence="2">Pyridinium-3,5-bisthiocarboxylic acid mononucleotide nickel insertion protein</fullName>
        <shortName evidence="2">P2TMN nickel insertion protein</shortName>
        <ecNumber evidence="2">4.99.1.12</ecNumber>
    </recommendedName>
    <alternativeName>
        <fullName evidence="2">Nickel-pincer cofactor biosynthesis protein LarC</fullName>
    </alternativeName>
</protein>
<dbReference type="EC" id="4.99.1.12" evidence="2"/>
<evidence type="ECO:0000313" key="4">
    <source>
        <dbReference type="EMBL" id="CBK79608.1"/>
    </source>
</evidence>
<dbReference type="HAMAP" id="MF_01074">
    <property type="entry name" value="LarC"/>
    <property type="match status" value="1"/>
</dbReference>
<comment type="similarity">
    <text evidence="2">Belongs to the LarC family.</text>
</comment>
<dbReference type="STRING" id="717962.CC1_07270"/>
<dbReference type="PATRIC" id="fig|717962.3.peg.532"/>
<comment type="catalytic activity">
    <reaction evidence="2">
        <text>Ni(II)-pyridinium-3,5-bisthiocarboxylate mononucleotide = pyridinium-3,5-bisthiocarboxylate mononucleotide + Ni(2+)</text>
        <dbReference type="Rhea" id="RHEA:54784"/>
        <dbReference type="ChEBI" id="CHEBI:49786"/>
        <dbReference type="ChEBI" id="CHEBI:137372"/>
        <dbReference type="ChEBI" id="CHEBI:137373"/>
        <dbReference type="EC" id="4.99.1.12"/>
    </reaction>
</comment>
<sequence length="478" mass="54215">MSKKVLYLECFSGISGDMTVGALLDLGADPEVLKQSLDSLHVDGYEVKIGRSSKCGIDACDFDVLIPDQPEYDEGHMHHHDDDHDHEHHHHDDDHDHEHHHHDDDHDHEHHHHDDDHDHEHHHHDDDHDHEHHHHDHDHDHDHHHHDHGHGHHHAHVHRNIHDVFAVIDRLENEHVKTLAKKMFMIVAEAESKAHGLPIEEVHFHEVGAIDSIVDIISVAVCVDNLGVDDIVVSELYEGSGHVHCQHGMMPVPVPATANIVAANHLPMKITDAQGEMVTPTGAAIVAALRTQDHLPEDYQLLKIGLGAGKKDFPKANVLRAMLLETKDQPQTGEEEDIWKLESNIDDCSGEVLGYTMERLLAAGARDVCYAPIYMKKNRPAYMLHVLCDRRQIPAMEEIIFNETTTIGIRRYKVERTILKRHEAKAKTAYGEVELKICEKNGIVYRYPEYESVKKLCEAAGVPFKVVYQAACEAEISE</sequence>
<reference evidence="4 5" key="2">
    <citation type="submission" date="2010-03" db="EMBL/GenBank/DDBJ databases">
        <authorList>
            <person name="Pajon A."/>
        </authorList>
    </citation>
    <scope>NUCLEOTIDE SEQUENCE [LARGE SCALE GENOMIC DNA]</scope>
    <source>
        <strain evidence="4 5">GD/7</strain>
    </source>
</reference>
<dbReference type="NCBIfam" id="TIGR00299">
    <property type="entry name" value="nickel pincer cofactor biosynthesis protein LarC"/>
    <property type="match status" value="1"/>
</dbReference>
<feature type="region of interest" description="Disordered" evidence="3">
    <location>
        <begin position="71"/>
        <end position="156"/>
    </location>
</feature>
<evidence type="ECO:0000256" key="2">
    <source>
        <dbReference type="HAMAP-Rule" id="MF_01074"/>
    </source>
</evidence>
<dbReference type="RefSeq" id="WP_015513203.1">
    <property type="nucleotide sequence ID" value="NC_021009.1"/>
</dbReference>